<dbReference type="PANTHER" id="PTHR33930:SF2">
    <property type="entry name" value="BLR3452 PROTEIN"/>
    <property type="match status" value="1"/>
</dbReference>
<dbReference type="Pfam" id="PF02627">
    <property type="entry name" value="CMD"/>
    <property type="match status" value="1"/>
</dbReference>
<dbReference type="Gene3D" id="1.20.1290.10">
    <property type="entry name" value="AhpD-like"/>
    <property type="match status" value="1"/>
</dbReference>
<reference evidence="2 3" key="1">
    <citation type="submission" date="2019-08" db="EMBL/GenBank/DDBJ databases">
        <title>Bradyrhizobium hipponensis sp. nov., a rhizobium isolated from a Lupinus angustifolius root nodule in Tunisia.</title>
        <authorList>
            <person name="Off K."/>
            <person name="Rejili M."/>
            <person name="Mars M."/>
            <person name="Brachmann A."/>
            <person name="Marin M."/>
        </authorList>
    </citation>
    <scope>NUCLEOTIDE SEQUENCE [LARGE SCALE GENOMIC DNA]</scope>
    <source>
        <strain evidence="2 3">CTAW11</strain>
    </source>
</reference>
<dbReference type="AlphaFoldDB" id="A0A5S4WXE5"/>
<gene>
    <name evidence="2" type="ORF">FXB38_05745</name>
</gene>
<evidence type="ECO:0000313" key="2">
    <source>
        <dbReference type="EMBL" id="TYL86764.1"/>
    </source>
</evidence>
<dbReference type="RefSeq" id="WP_148749800.1">
    <property type="nucleotide sequence ID" value="NZ_VSSR01000011.1"/>
</dbReference>
<dbReference type="InterPro" id="IPR029032">
    <property type="entry name" value="AhpD-like"/>
</dbReference>
<comment type="caution">
    <text evidence="2">The sequence shown here is derived from an EMBL/GenBank/DDBJ whole genome shotgun (WGS) entry which is preliminary data.</text>
</comment>
<accession>A0A5S4WXE5</accession>
<dbReference type="NCBIfam" id="TIGR00778">
    <property type="entry name" value="ahpD_dom"/>
    <property type="match status" value="1"/>
</dbReference>
<feature type="domain" description="Carboxymuconolactone decarboxylase-like" evidence="1">
    <location>
        <begin position="23"/>
        <end position="103"/>
    </location>
</feature>
<proteinExistence type="predicted"/>
<evidence type="ECO:0000313" key="3">
    <source>
        <dbReference type="Proteomes" id="UP000324853"/>
    </source>
</evidence>
<dbReference type="InterPro" id="IPR004675">
    <property type="entry name" value="AhpD_core"/>
</dbReference>
<dbReference type="Proteomes" id="UP000324853">
    <property type="component" value="Unassembled WGS sequence"/>
</dbReference>
<protein>
    <submittedName>
        <fullName evidence="2">Carboxymuconolactone decarboxylase family protein</fullName>
    </submittedName>
</protein>
<dbReference type="OrthoDB" id="1683318at2"/>
<organism evidence="2 3">
    <name type="scientific">Bradyrhizobium cytisi</name>
    <dbReference type="NCBI Taxonomy" id="515489"/>
    <lineage>
        <taxon>Bacteria</taxon>
        <taxon>Pseudomonadati</taxon>
        <taxon>Pseudomonadota</taxon>
        <taxon>Alphaproteobacteria</taxon>
        <taxon>Hyphomicrobiales</taxon>
        <taxon>Nitrobacteraceae</taxon>
        <taxon>Bradyrhizobium</taxon>
    </lineage>
</organism>
<dbReference type="InterPro" id="IPR003779">
    <property type="entry name" value="CMD-like"/>
</dbReference>
<dbReference type="PANTHER" id="PTHR33930">
    <property type="entry name" value="ALKYL HYDROPEROXIDE REDUCTASE AHPD"/>
    <property type="match status" value="1"/>
</dbReference>
<dbReference type="GO" id="GO:0051920">
    <property type="term" value="F:peroxiredoxin activity"/>
    <property type="evidence" value="ECO:0007669"/>
    <property type="project" value="InterPro"/>
</dbReference>
<dbReference type="SUPFAM" id="SSF69118">
    <property type="entry name" value="AhpD-like"/>
    <property type="match status" value="1"/>
</dbReference>
<name>A0A5S4WXE5_9BRAD</name>
<dbReference type="EMBL" id="VSSR01000011">
    <property type="protein sequence ID" value="TYL86764.1"/>
    <property type="molecule type" value="Genomic_DNA"/>
</dbReference>
<keyword evidence="3" id="KW-1185">Reference proteome</keyword>
<evidence type="ECO:0000259" key="1">
    <source>
        <dbReference type="Pfam" id="PF02627"/>
    </source>
</evidence>
<sequence length="121" mass="12484">MLDWKTYQGELLARIGDIGKLNPETVKGYRALSAAGAQTGRLDGKTRELIALAAAVTARCDGCIAVHAHAAAKYGASREELAEALGVAVAIGAGAALVYSARTLDAFEANKAAEQNEGAVR</sequence>